<gene>
    <name evidence="2" type="ORF">Cgig2_017063</name>
</gene>
<name>A0A9Q1Q6L9_9CARY</name>
<protein>
    <submittedName>
        <fullName evidence="2">Uncharacterized protein</fullName>
    </submittedName>
</protein>
<dbReference type="AlphaFoldDB" id="A0A9Q1Q6L9"/>
<accession>A0A9Q1Q6L9</accession>
<feature type="compositionally biased region" description="Low complexity" evidence="1">
    <location>
        <begin position="101"/>
        <end position="114"/>
    </location>
</feature>
<dbReference type="Proteomes" id="UP001153076">
    <property type="component" value="Unassembled WGS sequence"/>
</dbReference>
<evidence type="ECO:0000313" key="2">
    <source>
        <dbReference type="EMBL" id="KAJ8431067.1"/>
    </source>
</evidence>
<feature type="region of interest" description="Disordered" evidence="1">
    <location>
        <begin position="98"/>
        <end position="133"/>
    </location>
</feature>
<evidence type="ECO:0000313" key="3">
    <source>
        <dbReference type="Proteomes" id="UP001153076"/>
    </source>
</evidence>
<reference evidence="2" key="1">
    <citation type="submission" date="2022-04" db="EMBL/GenBank/DDBJ databases">
        <title>Carnegiea gigantea Genome sequencing and assembly v2.</title>
        <authorList>
            <person name="Copetti D."/>
            <person name="Sanderson M.J."/>
            <person name="Burquez A."/>
            <person name="Wojciechowski M.F."/>
        </authorList>
    </citation>
    <scope>NUCLEOTIDE SEQUENCE</scope>
    <source>
        <strain evidence="2">SGP5-SGP5p</strain>
        <tissue evidence="2">Aerial part</tissue>
    </source>
</reference>
<proteinExistence type="predicted"/>
<comment type="caution">
    <text evidence="2">The sequence shown here is derived from an EMBL/GenBank/DDBJ whole genome shotgun (WGS) entry which is preliminary data.</text>
</comment>
<evidence type="ECO:0000256" key="1">
    <source>
        <dbReference type="SAM" id="MobiDB-lite"/>
    </source>
</evidence>
<dbReference type="EMBL" id="JAKOGI010000725">
    <property type="protein sequence ID" value="KAJ8431067.1"/>
    <property type="molecule type" value="Genomic_DNA"/>
</dbReference>
<organism evidence="2 3">
    <name type="scientific">Carnegiea gigantea</name>
    <dbReference type="NCBI Taxonomy" id="171969"/>
    <lineage>
        <taxon>Eukaryota</taxon>
        <taxon>Viridiplantae</taxon>
        <taxon>Streptophyta</taxon>
        <taxon>Embryophyta</taxon>
        <taxon>Tracheophyta</taxon>
        <taxon>Spermatophyta</taxon>
        <taxon>Magnoliopsida</taxon>
        <taxon>eudicotyledons</taxon>
        <taxon>Gunneridae</taxon>
        <taxon>Pentapetalae</taxon>
        <taxon>Caryophyllales</taxon>
        <taxon>Cactineae</taxon>
        <taxon>Cactaceae</taxon>
        <taxon>Cactoideae</taxon>
        <taxon>Echinocereeae</taxon>
        <taxon>Carnegiea</taxon>
    </lineage>
</organism>
<sequence>MDWGLFTNFTNTEQVTEYVCDHFRWLLRDPMDPGPRPLLMDYHGLCPHFDLEVARRYAHDYYIPEMVQIVFYAMAYHGVYDVGYAKVGLRPCRSMARGQQSKAPKSSGPSSNGPPADPVLAGGPSRGRTSSFPSFRDTVQAVEYLRDNLCWSKREMSSFRPNLLTWNFSAYCPEFNHIATHIPELVQSVFYAMVINDAARLWLIRRETGESLMSDGRKLRWDVIEA</sequence>
<keyword evidence="3" id="KW-1185">Reference proteome</keyword>